<dbReference type="OrthoDB" id="25753at2"/>
<dbReference type="InterPro" id="IPR036249">
    <property type="entry name" value="Thioredoxin-like_sf"/>
</dbReference>
<accession>A0A4R3NH85</accession>
<dbReference type="PROSITE" id="PS00194">
    <property type="entry name" value="THIOREDOXIN_1"/>
    <property type="match status" value="1"/>
</dbReference>
<sequence>MIKRFIGALVLLGLFGMVVYNFLSEDHNNQGSASGENSDAVYIVPEDMEDQVSKGIQTGELAPDFTLKTLDGEEVSLSDYRGKKVFLNFWASWCPPCRAEMPEMQEFHEKYGDEVAIIAVNATGTERSEAVMREYIEENGYTFTVLLDQDLTVNASYQALSLPTTYFINSQGIIQLPRKIGPMDLNMMKENMEKLK</sequence>
<proteinExistence type="predicted"/>
<name>A0A4R3NH85_9BACI</name>
<gene>
    <name evidence="3" type="ORF">EDD68_1014</name>
</gene>
<dbReference type="InterPro" id="IPR013766">
    <property type="entry name" value="Thioredoxin_domain"/>
</dbReference>
<dbReference type="InterPro" id="IPR000866">
    <property type="entry name" value="AhpC/TSA"/>
</dbReference>
<dbReference type="PANTHER" id="PTHR42852:SF1">
    <property type="entry name" value="THIOREDOXIN-LIKE PROTEIN YNEN"/>
    <property type="match status" value="1"/>
</dbReference>
<dbReference type="EMBL" id="SMAN01000001">
    <property type="protein sequence ID" value="TCT26652.1"/>
    <property type="molecule type" value="Genomic_DNA"/>
</dbReference>
<dbReference type="CDD" id="cd02966">
    <property type="entry name" value="TlpA_like_family"/>
    <property type="match status" value="1"/>
</dbReference>
<evidence type="ECO:0000313" key="3">
    <source>
        <dbReference type="EMBL" id="TCT26652.1"/>
    </source>
</evidence>
<dbReference type="Pfam" id="PF00578">
    <property type="entry name" value="AhpC-TSA"/>
    <property type="match status" value="1"/>
</dbReference>
<dbReference type="InterPro" id="IPR050553">
    <property type="entry name" value="Thioredoxin_ResA/DsbE_sf"/>
</dbReference>
<dbReference type="GO" id="GO:0016209">
    <property type="term" value="F:antioxidant activity"/>
    <property type="evidence" value="ECO:0007669"/>
    <property type="project" value="InterPro"/>
</dbReference>
<dbReference type="GO" id="GO:0016491">
    <property type="term" value="F:oxidoreductase activity"/>
    <property type="evidence" value="ECO:0007669"/>
    <property type="project" value="InterPro"/>
</dbReference>
<dbReference type="InterPro" id="IPR017937">
    <property type="entry name" value="Thioredoxin_CS"/>
</dbReference>
<dbReference type="Gene3D" id="3.40.30.10">
    <property type="entry name" value="Glutaredoxin"/>
    <property type="match status" value="1"/>
</dbReference>
<keyword evidence="1" id="KW-1015">Disulfide bond</keyword>
<dbReference type="SUPFAM" id="SSF52833">
    <property type="entry name" value="Thioredoxin-like"/>
    <property type="match status" value="1"/>
</dbReference>
<evidence type="ECO:0000313" key="4">
    <source>
        <dbReference type="Proteomes" id="UP000294650"/>
    </source>
</evidence>
<reference evidence="3 4" key="1">
    <citation type="submission" date="2019-03" db="EMBL/GenBank/DDBJ databases">
        <title>Genomic Encyclopedia of Type Strains, Phase IV (KMG-IV): sequencing the most valuable type-strain genomes for metagenomic binning, comparative biology and taxonomic classification.</title>
        <authorList>
            <person name="Goeker M."/>
        </authorList>
    </citation>
    <scope>NUCLEOTIDE SEQUENCE [LARGE SCALE GENOMIC DNA]</scope>
    <source>
        <strain evidence="3 4">DSM 25894</strain>
    </source>
</reference>
<comment type="caution">
    <text evidence="3">The sequence shown here is derived from an EMBL/GenBank/DDBJ whole genome shotgun (WGS) entry which is preliminary data.</text>
</comment>
<evidence type="ECO:0000259" key="2">
    <source>
        <dbReference type="PROSITE" id="PS51352"/>
    </source>
</evidence>
<evidence type="ECO:0000256" key="1">
    <source>
        <dbReference type="ARBA" id="ARBA00023157"/>
    </source>
</evidence>
<dbReference type="Proteomes" id="UP000294650">
    <property type="component" value="Unassembled WGS sequence"/>
</dbReference>
<dbReference type="RefSeq" id="WP_132369890.1">
    <property type="nucleotide sequence ID" value="NZ_SMAN01000001.1"/>
</dbReference>
<dbReference type="AlphaFoldDB" id="A0A4R3NH85"/>
<protein>
    <submittedName>
        <fullName evidence="3">Peroxiredoxin</fullName>
    </submittedName>
</protein>
<keyword evidence="4" id="KW-1185">Reference proteome</keyword>
<organism evidence="3 4">
    <name type="scientific">Melghiribacillus thermohalophilus</name>
    <dbReference type="NCBI Taxonomy" id="1324956"/>
    <lineage>
        <taxon>Bacteria</taxon>
        <taxon>Bacillati</taxon>
        <taxon>Bacillota</taxon>
        <taxon>Bacilli</taxon>
        <taxon>Bacillales</taxon>
        <taxon>Bacillaceae</taxon>
        <taxon>Melghiribacillus</taxon>
    </lineage>
</organism>
<feature type="domain" description="Thioredoxin" evidence="2">
    <location>
        <begin position="56"/>
        <end position="196"/>
    </location>
</feature>
<dbReference type="PROSITE" id="PS51352">
    <property type="entry name" value="THIOREDOXIN_2"/>
    <property type="match status" value="1"/>
</dbReference>
<dbReference type="PANTHER" id="PTHR42852">
    <property type="entry name" value="THIOL:DISULFIDE INTERCHANGE PROTEIN DSBE"/>
    <property type="match status" value="1"/>
</dbReference>